<dbReference type="GO" id="GO:0004879">
    <property type="term" value="F:nuclear receptor activity"/>
    <property type="evidence" value="ECO:0000318"/>
    <property type="project" value="GO_Central"/>
</dbReference>
<evidence type="ECO:0000256" key="8">
    <source>
        <dbReference type="ARBA" id="ARBA00023242"/>
    </source>
</evidence>
<dbReference type="SMART" id="SM00399">
    <property type="entry name" value="ZnF_C4"/>
    <property type="match status" value="1"/>
</dbReference>
<feature type="domain" description="NR LBD" evidence="11">
    <location>
        <begin position="127"/>
        <end position="354"/>
    </location>
</feature>
<name>A7RZU0_NEMVE</name>
<dbReference type="PANTHER" id="PTHR24083">
    <property type="entry name" value="NUCLEAR HORMONE RECEPTOR"/>
    <property type="match status" value="1"/>
</dbReference>
<evidence type="ECO:0000256" key="7">
    <source>
        <dbReference type="ARBA" id="ARBA00023170"/>
    </source>
</evidence>
<dbReference type="eggNOG" id="KOG3575">
    <property type="taxonomic scope" value="Eukaryota"/>
</dbReference>
<comment type="similarity">
    <text evidence="9">Belongs to the nuclear hormone receptor family.</text>
</comment>
<dbReference type="InterPro" id="IPR035500">
    <property type="entry name" value="NHR-like_dom_sf"/>
</dbReference>
<keyword evidence="4 9" id="KW-0805">Transcription regulation</keyword>
<dbReference type="OMA" id="WALPLEI"/>
<sequence length="355" mass="39981">MNDSHDPRTDSKPCRKRIQDDQVCVVCGDQSTGKHYGVFACDGCSGFFKRTSRRLEPWVCKAQNACSVKTTSRNECKACRMKKCVEVGMKFDGIKHSDFHVSTQTPLHQQATEDSNYPSGTDFDTINPSNFSSTISESSHSASPYEELSTPNRPTISYVQQVSSKNIQDAATRLLSASIRFARNVPCFTRLPFRDQIILLEEGWKELFLLDAAYWALPLEIASLLAVTGGCHGDSYRHKASEIKLLQELLARLRSFQMDLNELACLKAIVLFRPETKGLKDSDQVDKIQDHIQLLLAHHTMTKHPTHPSRFGKLLLSISPLHSLAEKPIEDVLFRKTDDKDIFESVLSQLMDNSC</sequence>
<dbReference type="EMBL" id="DS469558">
    <property type="protein sequence ID" value="EDO43049.1"/>
    <property type="molecule type" value="Genomic_DNA"/>
</dbReference>
<dbReference type="PRINTS" id="PR00047">
    <property type="entry name" value="STROIDFINGER"/>
</dbReference>
<dbReference type="PROSITE" id="PS00031">
    <property type="entry name" value="NUCLEAR_REC_DBD_1"/>
    <property type="match status" value="1"/>
</dbReference>
<dbReference type="InterPro" id="IPR000536">
    <property type="entry name" value="Nucl_hrmn_rcpt_lig-bd"/>
</dbReference>
<dbReference type="Pfam" id="PF00105">
    <property type="entry name" value="zf-C4"/>
    <property type="match status" value="1"/>
</dbReference>
<keyword evidence="2 9" id="KW-0863">Zinc-finger</keyword>
<accession>A7RZU0</accession>
<dbReference type="PRINTS" id="PR00398">
    <property type="entry name" value="STRDHORMONER"/>
</dbReference>
<evidence type="ECO:0000256" key="2">
    <source>
        <dbReference type="ARBA" id="ARBA00022771"/>
    </source>
</evidence>
<keyword evidence="3 9" id="KW-0862">Zinc</keyword>
<evidence type="ECO:0000259" key="11">
    <source>
        <dbReference type="PROSITE" id="PS51843"/>
    </source>
</evidence>
<keyword evidence="13" id="KW-1185">Reference proteome</keyword>
<dbReference type="SUPFAM" id="SSF57716">
    <property type="entry name" value="Glucocorticoid receptor-like (DNA-binding domain)"/>
    <property type="match status" value="1"/>
</dbReference>
<dbReference type="GO" id="GO:0005634">
    <property type="term" value="C:nucleus"/>
    <property type="evidence" value="ECO:0007669"/>
    <property type="project" value="UniProtKB-SubCell"/>
</dbReference>
<dbReference type="PhylomeDB" id="A7RZU0"/>
<dbReference type="InterPro" id="IPR001628">
    <property type="entry name" value="Znf_hrmn_rcpt"/>
</dbReference>
<keyword evidence="1 9" id="KW-0479">Metal-binding</keyword>
<feature type="domain" description="Nuclear receptor" evidence="10">
    <location>
        <begin position="21"/>
        <end position="96"/>
    </location>
</feature>
<dbReference type="STRING" id="45351.A7RZU0"/>
<dbReference type="InParanoid" id="A7RZU0"/>
<dbReference type="SUPFAM" id="SSF48508">
    <property type="entry name" value="Nuclear receptor ligand-binding domain"/>
    <property type="match status" value="1"/>
</dbReference>
<dbReference type="CDD" id="cd06916">
    <property type="entry name" value="NR_DBD_like"/>
    <property type="match status" value="1"/>
</dbReference>
<reference evidence="12 13" key="1">
    <citation type="journal article" date="2007" name="Science">
        <title>Sea anemone genome reveals ancestral eumetazoan gene repertoire and genomic organization.</title>
        <authorList>
            <person name="Putnam N.H."/>
            <person name="Srivastava M."/>
            <person name="Hellsten U."/>
            <person name="Dirks B."/>
            <person name="Chapman J."/>
            <person name="Salamov A."/>
            <person name="Terry A."/>
            <person name="Shapiro H."/>
            <person name="Lindquist E."/>
            <person name="Kapitonov V.V."/>
            <person name="Jurka J."/>
            <person name="Genikhovich G."/>
            <person name="Grigoriev I.V."/>
            <person name="Lucas S.M."/>
            <person name="Steele R.E."/>
            <person name="Finnerty J.R."/>
            <person name="Technau U."/>
            <person name="Martindale M.Q."/>
            <person name="Rokhsar D.S."/>
        </authorList>
    </citation>
    <scope>NUCLEOTIDE SEQUENCE [LARGE SCALE GENOMIC DNA]</scope>
    <source>
        <strain evidence="13">CH2 X CH6</strain>
    </source>
</reference>
<dbReference type="GO" id="GO:0006357">
    <property type="term" value="P:regulation of transcription by RNA polymerase II"/>
    <property type="evidence" value="ECO:0000318"/>
    <property type="project" value="GO_Central"/>
</dbReference>
<proteinExistence type="inferred from homology"/>
<organism evidence="12 13">
    <name type="scientific">Nematostella vectensis</name>
    <name type="common">Starlet sea anemone</name>
    <dbReference type="NCBI Taxonomy" id="45351"/>
    <lineage>
        <taxon>Eukaryota</taxon>
        <taxon>Metazoa</taxon>
        <taxon>Cnidaria</taxon>
        <taxon>Anthozoa</taxon>
        <taxon>Hexacorallia</taxon>
        <taxon>Actiniaria</taxon>
        <taxon>Edwardsiidae</taxon>
        <taxon>Nematostella</taxon>
    </lineage>
</organism>
<dbReference type="GO" id="GO:0030154">
    <property type="term" value="P:cell differentiation"/>
    <property type="evidence" value="ECO:0000318"/>
    <property type="project" value="GO_Central"/>
</dbReference>
<dbReference type="AlphaFoldDB" id="A7RZU0"/>
<evidence type="ECO:0000259" key="10">
    <source>
        <dbReference type="PROSITE" id="PS51030"/>
    </source>
</evidence>
<evidence type="ECO:0000313" key="12">
    <source>
        <dbReference type="EMBL" id="EDO43049.1"/>
    </source>
</evidence>
<evidence type="ECO:0000256" key="5">
    <source>
        <dbReference type="ARBA" id="ARBA00023125"/>
    </source>
</evidence>
<dbReference type="InterPro" id="IPR001723">
    <property type="entry name" value="Nuclear_hrmn_rcpt"/>
</dbReference>
<evidence type="ECO:0000256" key="9">
    <source>
        <dbReference type="RuleBase" id="RU004334"/>
    </source>
</evidence>
<dbReference type="Gene3D" id="1.10.565.10">
    <property type="entry name" value="Retinoid X Receptor"/>
    <property type="match status" value="1"/>
</dbReference>
<keyword evidence="6 9" id="KW-0804">Transcription</keyword>
<dbReference type="InterPro" id="IPR050274">
    <property type="entry name" value="Nuclear_hormone_rcpt_NR2"/>
</dbReference>
<evidence type="ECO:0000256" key="6">
    <source>
        <dbReference type="ARBA" id="ARBA00023163"/>
    </source>
</evidence>
<evidence type="ECO:0000256" key="3">
    <source>
        <dbReference type="ARBA" id="ARBA00022833"/>
    </source>
</evidence>
<dbReference type="Gene3D" id="3.30.50.10">
    <property type="entry name" value="Erythroid Transcription Factor GATA-1, subunit A"/>
    <property type="match status" value="1"/>
</dbReference>
<keyword evidence="8 9" id="KW-0539">Nucleus</keyword>
<protein>
    <submittedName>
        <fullName evidence="12">Uncharacterized protein</fullName>
    </submittedName>
</protein>
<dbReference type="FunFam" id="3.30.50.10:FF:000111">
    <property type="entry name" value="Protein CBG19536"/>
    <property type="match status" value="1"/>
</dbReference>
<evidence type="ECO:0000313" key="13">
    <source>
        <dbReference type="Proteomes" id="UP000001593"/>
    </source>
</evidence>
<dbReference type="Proteomes" id="UP000001593">
    <property type="component" value="Unassembled WGS sequence"/>
</dbReference>
<evidence type="ECO:0000256" key="1">
    <source>
        <dbReference type="ARBA" id="ARBA00022723"/>
    </source>
</evidence>
<dbReference type="HOGENOM" id="CLU_007368_20_1_1"/>
<evidence type="ECO:0000256" key="4">
    <source>
        <dbReference type="ARBA" id="ARBA00023015"/>
    </source>
</evidence>
<dbReference type="FunFam" id="1.10.565.10:FF:000064">
    <property type="entry name" value="Coup-like 2 transcription factor"/>
    <property type="match status" value="1"/>
</dbReference>
<keyword evidence="7 9" id="KW-0675">Receptor</keyword>
<dbReference type="PROSITE" id="PS51030">
    <property type="entry name" value="NUCLEAR_REC_DBD_2"/>
    <property type="match status" value="1"/>
</dbReference>
<dbReference type="GO" id="GO:0008270">
    <property type="term" value="F:zinc ion binding"/>
    <property type="evidence" value="ECO:0007669"/>
    <property type="project" value="UniProtKB-KW"/>
</dbReference>
<dbReference type="Pfam" id="PF00104">
    <property type="entry name" value="Hormone_recep"/>
    <property type="match status" value="1"/>
</dbReference>
<dbReference type="GO" id="GO:0000978">
    <property type="term" value="F:RNA polymerase II cis-regulatory region sequence-specific DNA binding"/>
    <property type="evidence" value="ECO:0000318"/>
    <property type="project" value="GO_Central"/>
</dbReference>
<keyword evidence="5 9" id="KW-0238">DNA-binding</keyword>
<gene>
    <name evidence="12" type="ORF">NEMVEDRAFT_v1g183874</name>
</gene>
<comment type="subcellular location">
    <subcellularLocation>
        <location evidence="9">Nucleus</location>
    </subcellularLocation>
</comment>
<dbReference type="SMART" id="SM00430">
    <property type="entry name" value="HOLI"/>
    <property type="match status" value="1"/>
</dbReference>
<dbReference type="PROSITE" id="PS51843">
    <property type="entry name" value="NR_LBD"/>
    <property type="match status" value="1"/>
</dbReference>
<dbReference type="InterPro" id="IPR013088">
    <property type="entry name" value="Znf_NHR/GATA"/>
</dbReference>